<dbReference type="EMBL" id="CAFBLX010000006">
    <property type="protein sequence ID" value="CAB4874711.1"/>
    <property type="molecule type" value="Genomic_DNA"/>
</dbReference>
<dbReference type="InterPro" id="IPR013766">
    <property type="entry name" value="Thioredoxin_domain"/>
</dbReference>
<dbReference type="Pfam" id="PF08534">
    <property type="entry name" value="Redoxin"/>
    <property type="match status" value="1"/>
</dbReference>
<dbReference type="AlphaFoldDB" id="A0A6J7DVZ0"/>
<accession>A0A6J7DVZ0</accession>
<dbReference type="PANTHER" id="PTHR42852">
    <property type="entry name" value="THIOL:DISULFIDE INTERCHANGE PROTEIN DSBE"/>
    <property type="match status" value="1"/>
</dbReference>
<keyword evidence="2" id="KW-0201">Cytochrome c-type biogenesis</keyword>
<dbReference type="GO" id="GO:0017004">
    <property type="term" value="P:cytochrome complex assembly"/>
    <property type="evidence" value="ECO:0007669"/>
    <property type="project" value="UniProtKB-KW"/>
</dbReference>
<keyword evidence="5" id="KW-0812">Transmembrane</keyword>
<proteinExistence type="predicted"/>
<dbReference type="CDD" id="cd02966">
    <property type="entry name" value="TlpA_like_family"/>
    <property type="match status" value="1"/>
</dbReference>
<dbReference type="GO" id="GO:0016491">
    <property type="term" value="F:oxidoreductase activity"/>
    <property type="evidence" value="ECO:0007669"/>
    <property type="project" value="InterPro"/>
</dbReference>
<evidence type="ECO:0000256" key="4">
    <source>
        <dbReference type="ARBA" id="ARBA00023284"/>
    </source>
</evidence>
<dbReference type="InterPro" id="IPR050553">
    <property type="entry name" value="Thioredoxin_ResA/DsbE_sf"/>
</dbReference>
<evidence type="ECO:0000256" key="3">
    <source>
        <dbReference type="ARBA" id="ARBA00023157"/>
    </source>
</evidence>
<dbReference type="PROSITE" id="PS51352">
    <property type="entry name" value="THIOREDOXIN_2"/>
    <property type="match status" value="1"/>
</dbReference>
<evidence type="ECO:0000256" key="5">
    <source>
        <dbReference type="SAM" id="Phobius"/>
    </source>
</evidence>
<comment type="subcellular location">
    <subcellularLocation>
        <location evidence="1">Cell envelope</location>
    </subcellularLocation>
</comment>
<dbReference type="InterPro" id="IPR013740">
    <property type="entry name" value="Redoxin"/>
</dbReference>
<dbReference type="PROSITE" id="PS00194">
    <property type="entry name" value="THIOREDOXIN_1"/>
    <property type="match status" value="1"/>
</dbReference>
<organism evidence="7">
    <name type="scientific">freshwater metagenome</name>
    <dbReference type="NCBI Taxonomy" id="449393"/>
    <lineage>
        <taxon>unclassified sequences</taxon>
        <taxon>metagenomes</taxon>
        <taxon>ecological metagenomes</taxon>
    </lineage>
</organism>
<dbReference type="Gene3D" id="3.40.30.10">
    <property type="entry name" value="Glutaredoxin"/>
    <property type="match status" value="1"/>
</dbReference>
<dbReference type="PANTHER" id="PTHR42852:SF6">
    <property type="entry name" value="THIOL:DISULFIDE INTERCHANGE PROTEIN DSBE"/>
    <property type="match status" value="1"/>
</dbReference>
<dbReference type="InterPro" id="IPR036249">
    <property type="entry name" value="Thioredoxin-like_sf"/>
</dbReference>
<sequence>MQRVTTRWSLLAIIVIVTVVGALALWSRDPSTQSVGSAGSAPHVEDEDLPSAVIATRAALEPCPTSSPVPSPVTGELVGTSARCLGTSDLSDLGTSLAGQPTLLNVWASWCGPCRQEIPVLAQYAAEPDAVRVVGLNVQDDADAALSLLTELGVHYPSFDQADAALQTLDAPPVLPLSFLVQSDGTIERITSTPVFYDPSQVREAVTALVR</sequence>
<keyword evidence="5" id="KW-0472">Membrane</keyword>
<gene>
    <name evidence="7" type="ORF">UFOPK3472_00165</name>
</gene>
<feature type="transmembrane region" description="Helical" evidence="5">
    <location>
        <begin position="7"/>
        <end position="26"/>
    </location>
</feature>
<keyword evidence="3" id="KW-1015">Disulfide bond</keyword>
<reference evidence="7" key="1">
    <citation type="submission" date="2020-05" db="EMBL/GenBank/DDBJ databases">
        <authorList>
            <person name="Chiriac C."/>
            <person name="Salcher M."/>
            <person name="Ghai R."/>
            <person name="Kavagutti S V."/>
        </authorList>
    </citation>
    <scope>NUCLEOTIDE SEQUENCE</scope>
</reference>
<feature type="domain" description="Thioredoxin" evidence="6">
    <location>
        <begin position="57"/>
        <end position="211"/>
    </location>
</feature>
<keyword evidence="5" id="KW-1133">Transmembrane helix</keyword>
<dbReference type="GO" id="GO:0030313">
    <property type="term" value="C:cell envelope"/>
    <property type="evidence" value="ECO:0007669"/>
    <property type="project" value="UniProtKB-SubCell"/>
</dbReference>
<keyword evidence="4" id="KW-0676">Redox-active center</keyword>
<evidence type="ECO:0000313" key="7">
    <source>
        <dbReference type="EMBL" id="CAB4874711.1"/>
    </source>
</evidence>
<name>A0A6J7DVZ0_9ZZZZ</name>
<evidence type="ECO:0000259" key="6">
    <source>
        <dbReference type="PROSITE" id="PS51352"/>
    </source>
</evidence>
<evidence type="ECO:0000256" key="1">
    <source>
        <dbReference type="ARBA" id="ARBA00004196"/>
    </source>
</evidence>
<dbReference type="SUPFAM" id="SSF52833">
    <property type="entry name" value="Thioredoxin-like"/>
    <property type="match status" value="1"/>
</dbReference>
<dbReference type="InterPro" id="IPR017937">
    <property type="entry name" value="Thioredoxin_CS"/>
</dbReference>
<protein>
    <submittedName>
        <fullName evidence="7">Unannotated protein</fullName>
    </submittedName>
</protein>
<evidence type="ECO:0000256" key="2">
    <source>
        <dbReference type="ARBA" id="ARBA00022748"/>
    </source>
</evidence>